<gene>
    <name evidence="3" type="ORF">JRO89_XS14G0069500</name>
</gene>
<feature type="compositionally biased region" description="Basic and acidic residues" evidence="2">
    <location>
        <begin position="432"/>
        <end position="463"/>
    </location>
</feature>
<dbReference type="InterPro" id="IPR043129">
    <property type="entry name" value="ATPase_NBD"/>
</dbReference>
<dbReference type="InterPro" id="IPR004000">
    <property type="entry name" value="Actin"/>
</dbReference>
<keyword evidence="4" id="KW-1185">Reference proteome</keyword>
<evidence type="ECO:0000313" key="4">
    <source>
        <dbReference type="Proteomes" id="UP000827721"/>
    </source>
</evidence>
<name>A0ABQ8H479_9ROSI</name>
<accession>A0ABQ8H479</accession>
<dbReference type="Gene3D" id="3.30.420.40">
    <property type="match status" value="2"/>
</dbReference>
<dbReference type="Pfam" id="PF00022">
    <property type="entry name" value="Actin"/>
    <property type="match status" value="1"/>
</dbReference>
<dbReference type="Proteomes" id="UP000827721">
    <property type="component" value="Unassembled WGS sequence"/>
</dbReference>
<sequence length="747" mass="85480">MPFISKIERQTDYVFFPSSTPIVIDNGASYFRIGWAGETDPRVVFRNIVQRPRHKTTGETVTIVGDHDPNLLKYFDCTRSGPRSAFDSNVVYQFEIMEYILDFGFDRLGANGSEPVLSLAVLDIRYSYTDGCFKSCPIDHPVLITECVCNPVQSRSKMAELLFETYGVPSVAFGVDAAFSYKYNQQHGVCDKDGLALCPGFSTTHVIPFVEGEPVYKGSCRTNVGGYHITDYLKQLLSLKYPHHMARLTWEKVEDLKMEHCYIAPDYFSEAREFQRGTKDAEDKTRCWQLPWVPPPTEEPPSEEEIARKAAIKERQGQRLREMAEAKRSSRINELENQLHGLEFLLQQLEQVEQNAIPSFLADTGYVSKQEIEASALKVTQSLRKAKGEQEIEEKTDSSTSEKYPLIHIPDNMLSLEQLKEKRRQIFLKTTTEGRQRAKQKRVEEGLERERKNQQDEERRLENPELYLEQVRAKYKELSEKVEQRKRLKTNGGHTNGNNTSGGVGRGERLNAAQRERMRLLTTAAFDRGKGEDTFGAKDEDWQLYKLMSKDNDDDDDGLDADEAELARISSRLQASRPNVCSQTRSSAHTISGIRMIRPCEQTFTRVMFLIEWFLRINVTFDSQRALIRQGSSPTMIGTNLGQLKSLTKHFCVVLCSSLLASGGGTADRCMQSSMEQECIIISPCYSHHKCHKALKLVLLYVQAVDLFTAAQHMSKLTRALQYIKNKWENIHRRNEVYYIYIKIKIP</sequence>
<dbReference type="CDD" id="cd10211">
    <property type="entry name" value="ASKHA_NBD_Arp5"/>
    <property type="match status" value="1"/>
</dbReference>
<dbReference type="EMBL" id="JAFEMO010000014">
    <property type="protein sequence ID" value="KAH7548118.1"/>
    <property type="molecule type" value="Genomic_DNA"/>
</dbReference>
<dbReference type="SMART" id="SM00268">
    <property type="entry name" value="ACTIN"/>
    <property type="match status" value="1"/>
</dbReference>
<comment type="caution">
    <text evidence="3">The sequence shown here is derived from an EMBL/GenBank/DDBJ whole genome shotgun (WGS) entry which is preliminary data.</text>
</comment>
<evidence type="ECO:0008006" key="5">
    <source>
        <dbReference type="Google" id="ProtNLM"/>
    </source>
</evidence>
<evidence type="ECO:0000256" key="1">
    <source>
        <dbReference type="RuleBase" id="RU000487"/>
    </source>
</evidence>
<feature type="compositionally biased region" description="Low complexity" evidence="2">
    <location>
        <begin position="490"/>
        <end position="499"/>
    </location>
</feature>
<feature type="region of interest" description="Disordered" evidence="2">
    <location>
        <begin position="428"/>
        <end position="463"/>
    </location>
</feature>
<reference evidence="3 4" key="1">
    <citation type="submission" date="2021-02" db="EMBL/GenBank/DDBJ databases">
        <title>Plant Genome Project.</title>
        <authorList>
            <person name="Zhang R.-G."/>
        </authorList>
    </citation>
    <scope>NUCLEOTIDE SEQUENCE [LARGE SCALE GENOMIC DNA]</scope>
    <source>
        <tissue evidence="3">Leaves</tissue>
    </source>
</reference>
<evidence type="ECO:0000256" key="2">
    <source>
        <dbReference type="SAM" id="MobiDB-lite"/>
    </source>
</evidence>
<protein>
    <recommendedName>
        <fullName evidence="5">Actin-related protein 5</fullName>
    </recommendedName>
</protein>
<feature type="region of interest" description="Disordered" evidence="2">
    <location>
        <begin position="482"/>
        <end position="507"/>
    </location>
</feature>
<evidence type="ECO:0000313" key="3">
    <source>
        <dbReference type="EMBL" id="KAH7548118.1"/>
    </source>
</evidence>
<dbReference type="Gene3D" id="3.90.640.10">
    <property type="entry name" value="Actin, Chain A, domain 4"/>
    <property type="match status" value="1"/>
</dbReference>
<dbReference type="SUPFAM" id="SSF53067">
    <property type="entry name" value="Actin-like ATPase domain"/>
    <property type="match status" value="2"/>
</dbReference>
<proteinExistence type="inferred from homology"/>
<organism evidence="3 4">
    <name type="scientific">Xanthoceras sorbifolium</name>
    <dbReference type="NCBI Taxonomy" id="99658"/>
    <lineage>
        <taxon>Eukaryota</taxon>
        <taxon>Viridiplantae</taxon>
        <taxon>Streptophyta</taxon>
        <taxon>Embryophyta</taxon>
        <taxon>Tracheophyta</taxon>
        <taxon>Spermatophyta</taxon>
        <taxon>Magnoliopsida</taxon>
        <taxon>eudicotyledons</taxon>
        <taxon>Gunneridae</taxon>
        <taxon>Pentapetalae</taxon>
        <taxon>rosids</taxon>
        <taxon>malvids</taxon>
        <taxon>Sapindales</taxon>
        <taxon>Sapindaceae</taxon>
        <taxon>Xanthoceroideae</taxon>
        <taxon>Xanthoceras</taxon>
    </lineage>
</organism>
<comment type="similarity">
    <text evidence="1">Belongs to the actin family.</text>
</comment>
<dbReference type="PANTHER" id="PTHR11937">
    <property type="entry name" value="ACTIN"/>
    <property type="match status" value="1"/>
</dbReference>